<keyword evidence="3" id="KW-1185">Reference proteome</keyword>
<reference evidence="2 3" key="1">
    <citation type="journal article" date="2019" name="Int. J. Syst. Evol. Microbiol.">
        <title>The Global Catalogue of Microorganisms (GCM) 10K type strain sequencing project: providing services to taxonomists for standard genome sequencing and annotation.</title>
        <authorList>
            <consortium name="The Broad Institute Genomics Platform"/>
            <consortium name="The Broad Institute Genome Sequencing Center for Infectious Disease"/>
            <person name="Wu L."/>
            <person name="Ma J."/>
        </authorList>
    </citation>
    <scope>NUCLEOTIDE SEQUENCE [LARGE SCALE GENOMIC DNA]</scope>
    <source>
        <strain evidence="2 3">JCM 9091</strain>
    </source>
</reference>
<dbReference type="EMBL" id="BAAAUF010000001">
    <property type="protein sequence ID" value="GAA3023220.1"/>
    <property type="molecule type" value="Genomic_DNA"/>
</dbReference>
<evidence type="ECO:0000313" key="2">
    <source>
        <dbReference type="EMBL" id="GAA3023220.1"/>
    </source>
</evidence>
<comment type="caution">
    <text evidence="2">The sequence shown here is derived from an EMBL/GenBank/DDBJ whole genome shotgun (WGS) entry which is preliminary data.</text>
</comment>
<dbReference type="InterPro" id="IPR006311">
    <property type="entry name" value="TAT_signal"/>
</dbReference>
<evidence type="ECO:0008006" key="4">
    <source>
        <dbReference type="Google" id="ProtNLM"/>
    </source>
</evidence>
<feature type="chain" id="PRO_5045429838" description="Repetin" evidence="1">
    <location>
        <begin position="31"/>
        <end position="161"/>
    </location>
</feature>
<protein>
    <recommendedName>
        <fullName evidence="4">Repetin</fullName>
    </recommendedName>
</protein>
<evidence type="ECO:0000313" key="3">
    <source>
        <dbReference type="Proteomes" id="UP001501532"/>
    </source>
</evidence>
<accession>A0ABN3Y946</accession>
<dbReference type="PROSITE" id="PS51318">
    <property type="entry name" value="TAT"/>
    <property type="match status" value="1"/>
</dbReference>
<feature type="signal peptide" evidence="1">
    <location>
        <begin position="1"/>
        <end position="30"/>
    </location>
</feature>
<keyword evidence="1" id="KW-0732">Signal</keyword>
<evidence type="ECO:0000256" key="1">
    <source>
        <dbReference type="SAM" id="SignalP"/>
    </source>
</evidence>
<gene>
    <name evidence="2" type="ORF">GCM10010448_01220</name>
</gene>
<proteinExistence type="predicted"/>
<organism evidence="2 3">
    <name type="scientific">Streptomyces glomeratus</name>
    <dbReference type="NCBI Taxonomy" id="284452"/>
    <lineage>
        <taxon>Bacteria</taxon>
        <taxon>Bacillati</taxon>
        <taxon>Actinomycetota</taxon>
        <taxon>Actinomycetes</taxon>
        <taxon>Kitasatosporales</taxon>
        <taxon>Streptomycetaceae</taxon>
        <taxon>Streptomyces</taxon>
    </lineage>
</organism>
<dbReference type="Proteomes" id="UP001501532">
    <property type="component" value="Unassembled WGS sequence"/>
</dbReference>
<dbReference type="RefSeq" id="WP_234517262.1">
    <property type="nucleotide sequence ID" value="NZ_JAKEEB010000020.1"/>
</dbReference>
<name>A0ABN3Y946_9ACTN</name>
<sequence>MHIRRGITAAALAAVTATAGVALTAPAAYAANTTSSQVYRFYPGGGYKSTRTGEIDFVVTTVRDGKGNLVSASGTLSGHNNVQGQALGINMAFTQPYASGSAAGYTLTGKVVLQACLAKKLPVCGPSGTITFTDTVVKYGPQTPAHANSSNPGLWPIFSTP</sequence>